<name>A0ABZ2AV70_9TREE</name>
<evidence type="ECO:0000313" key="4">
    <source>
        <dbReference type="Proteomes" id="UP001432216"/>
    </source>
</evidence>
<feature type="domain" description="Ribosomal protein mS38 C-terminal" evidence="2">
    <location>
        <begin position="309"/>
        <end position="342"/>
    </location>
</feature>
<feature type="compositionally biased region" description="Low complexity" evidence="1">
    <location>
        <begin position="47"/>
        <end position="67"/>
    </location>
</feature>
<feature type="compositionally biased region" description="Basic residues" evidence="1">
    <location>
        <begin position="314"/>
        <end position="342"/>
    </location>
</feature>
<feature type="compositionally biased region" description="Basic residues" evidence="1">
    <location>
        <begin position="27"/>
        <end position="46"/>
    </location>
</feature>
<dbReference type="InterPro" id="IPR013177">
    <property type="entry name" value="Ribosomal_mS38_C"/>
</dbReference>
<feature type="compositionally biased region" description="Low complexity" evidence="1">
    <location>
        <begin position="84"/>
        <end position="105"/>
    </location>
</feature>
<keyword evidence="4" id="KW-1185">Reference proteome</keyword>
<feature type="region of interest" description="Disordered" evidence="1">
    <location>
        <begin position="307"/>
        <end position="342"/>
    </location>
</feature>
<dbReference type="EMBL" id="CP143810">
    <property type="protein sequence ID" value="WVO21764.1"/>
    <property type="molecule type" value="Genomic_DNA"/>
</dbReference>
<proteinExistence type="predicted"/>
<feature type="region of interest" description="Disordered" evidence="1">
    <location>
        <begin position="7"/>
        <end position="121"/>
    </location>
</feature>
<dbReference type="SMART" id="SM01155">
    <property type="entry name" value="DUF1713"/>
    <property type="match status" value="1"/>
</dbReference>
<evidence type="ECO:0000256" key="1">
    <source>
        <dbReference type="SAM" id="MobiDB-lite"/>
    </source>
</evidence>
<reference evidence="3 4" key="1">
    <citation type="submission" date="2024-01" db="EMBL/GenBank/DDBJ databases">
        <title>Comparative genomics of Cryptococcus and Kwoniella reveals pathogenesis evolution and contrasting modes of karyotype evolution via chromosome fusion or intercentromeric recombination.</title>
        <authorList>
            <person name="Coelho M.A."/>
            <person name="David-Palma M."/>
            <person name="Shea T."/>
            <person name="Bowers K."/>
            <person name="McGinley-Smith S."/>
            <person name="Mohammad A.W."/>
            <person name="Gnirke A."/>
            <person name="Yurkov A.M."/>
            <person name="Nowrousian M."/>
            <person name="Sun S."/>
            <person name="Cuomo C.A."/>
            <person name="Heitman J."/>
        </authorList>
    </citation>
    <scope>NUCLEOTIDE SEQUENCE [LARGE SCALE GENOMIC DNA]</scope>
    <source>
        <strain evidence="3 4">7685027</strain>
    </source>
</reference>
<dbReference type="Proteomes" id="UP001432216">
    <property type="component" value="Chromosome 5"/>
</dbReference>
<evidence type="ECO:0000259" key="2">
    <source>
        <dbReference type="SMART" id="SM01155"/>
    </source>
</evidence>
<protein>
    <recommendedName>
        <fullName evidence="2">Ribosomal protein mS38 C-terminal domain-containing protein</fullName>
    </recommendedName>
</protein>
<sequence>MLIRRLYSSASSHPAPSALAHIPAPRPHTRGRIRPRLALPKAKKHATTTTTTAAAASASLARPLRPLDAPGKGRKPRYAYSETANASANASAQAQAQAQASSYPSVPEPPSSSIPRTPRLHFTHPVPALNHTNEFRPIYLYPEQFKLHHAFTHPAHPLPLHLGTKIYTSPTLPSQANEAGDDLFAPQSVMKVPSSEGMSALTEHLRVVSSQPVLLSDAEMEHELFGTPEMEFSSITALLENKSASLKTRNEHQWQDVLAMMEGKAQGKIVAGGENENVQMGSKDADLNQVVGELAGVLARLEMDGEDVSMDSVKRKRRKKISKHKHKKRRKATRALRKKLGK</sequence>
<accession>A0ABZ2AV70</accession>
<gene>
    <name evidence="3" type="ORF">IAS62_003076</name>
</gene>
<organism evidence="3 4">
    <name type="scientific">Cryptococcus decagattii</name>
    <dbReference type="NCBI Taxonomy" id="1859122"/>
    <lineage>
        <taxon>Eukaryota</taxon>
        <taxon>Fungi</taxon>
        <taxon>Dikarya</taxon>
        <taxon>Basidiomycota</taxon>
        <taxon>Agaricomycotina</taxon>
        <taxon>Tremellomycetes</taxon>
        <taxon>Tremellales</taxon>
        <taxon>Cryptococcaceae</taxon>
        <taxon>Cryptococcus</taxon>
        <taxon>Cryptococcus gattii species complex</taxon>
    </lineage>
</organism>
<dbReference type="GeneID" id="89989849"/>
<evidence type="ECO:0000313" key="3">
    <source>
        <dbReference type="EMBL" id="WVO21764.1"/>
    </source>
</evidence>
<feature type="compositionally biased region" description="Low complexity" evidence="1">
    <location>
        <begin position="8"/>
        <end position="23"/>
    </location>
</feature>
<dbReference type="Pfam" id="PF08213">
    <property type="entry name" value="COX24_C"/>
    <property type="match status" value="1"/>
</dbReference>
<dbReference type="RefSeq" id="XP_064721003.1">
    <property type="nucleotide sequence ID" value="XM_064864931.1"/>
</dbReference>